<dbReference type="Gene3D" id="3.20.20.70">
    <property type="entry name" value="Aldolase class I"/>
    <property type="match status" value="1"/>
</dbReference>
<evidence type="ECO:0000313" key="28">
    <source>
        <dbReference type="EMBL" id="TID27014.1"/>
    </source>
</evidence>
<organism evidence="28 29">
    <name type="scientific">Venturia nashicola</name>
    <dbReference type="NCBI Taxonomy" id="86259"/>
    <lineage>
        <taxon>Eukaryota</taxon>
        <taxon>Fungi</taxon>
        <taxon>Dikarya</taxon>
        <taxon>Ascomycota</taxon>
        <taxon>Pezizomycotina</taxon>
        <taxon>Dothideomycetes</taxon>
        <taxon>Pleosporomycetidae</taxon>
        <taxon>Venturiales</taxon>
        <taxon>Venturiaceae</taxon>
        <taxon>Venturia</taxon>
    </lineage>
</organism>
<evidence type="ECO:0000256" key="15">
    <source>
        <dbReference type="ARBA" id="ARBA00022857"/>
    </source>
</evidence>
<evidence type="ECO:0000256" key="25">
    <source>
        <dbReference type="RuleBase" id="RU291113"/>
    </source>
</evidence>
<evidence type="ECO:0000256" key="21">
    <source>
        <dbReference type="ARBA" id="ARBA00048342"/>
    </source>
</evidence>
<dbReference type="GO" id="GO:0106414">
    <property type="term" value="F:mRNA dihydrouridine synthase activity"/>
    <property type="evidence" value="ECO:0007669"/>
    <property type="project" value="RHEA"/>
</dbReference>
<sequence length="741" mass="83295">MDVDSTPSLSATINNNNNNAGLEDINDRPAKRVKMEESSETNGDQQDLPREKSKHVDGRDTKKGTAPIKAEYIIERSTAPSAVRDDDAAEEGTFLTSGSKPQDDRDRGREEGGKKWKKQKGGKKEGGQNKNREYGSWSDALKLCNTRALSSEFSPIDCKFGAKCKMEHNLRKYMMDGRREDLDSYGGMCPNFEDQGFCPLGWKCRFVKSHSTERDTEDGKKELVLCEDEGKMKKAGLTQENKKDETGIYNVITTGDRIDLERRRVKTPSADTYTEWLSKTWSAQATEKNNRRQAGDRGEEEDIDEKEDNRATFTEPPFRPSEKRRLYYGPDTPVLAPLTTQGNLPFRRLCVELGAQITWSEMAMSMPLIQGGRGEWSLMKAHESEVSPPAIQGTPTIQGYDHSKDLKFGAQISANKPWLAFKATEILEKFCPRLRAIDLNCGCPIDMVYKSGAGSALLDAPSKLEKILRGMNTLSGEIPITAKIRMGVKDNNPNADSIAKRLVLGGRDAIDAGLGPCGIAALTLHGRSRQQRYTREADWKYIAEISTLIKDLKNKQSEIEDTIRAADPRNLPNGGKVYFIGNGDCYSHVDYNTHMEKAGVDSIMIARGALVKPWLFEEIASNQYLDKSATERLAYVEKFCKYGMQTWGSDEMGIGTTRRFLLEWLSFTCRYVPIGILERLPPKLNERPPPYKGRNELETLLASSDFRDWIKISEMFLGPAHKDFRFVPKHKSNAHEMEAEG</sequence>
<dbReference type="GO" id="GO:0008270">
    <property type="term" value="F:zinc ion binding"/>
    <property type="evidence" value="ECO:0007669"/>
    <property type="project" value="UniProtKB-KW"/>
</dbReference>
<evidence type="ECO:0000256" key="4">
    <source>
        <dbReference type="ARBA" id="ARBA00012376"/>
    </source>
</evidence>
<evidence type="ECO:0000313" key="29">
    <source>
        <dbReference type="Proteomes" id="UP000298493"/>
    </source>
</evidence>
<dbReference type="InterPro" id="IPR018517">
    <property type="entry name" value="tRNA_hU_synthase_CS"/>
</dbReference>
<evidence type="ECO:0000256" key="24">
    <source>
        <dbReference type="PROSITE-ProRule" id="PRU00723"/>
    </source>
</evidence>
<keyword evidence="7 25" id="KW-0285">Flavoprotein</keyword>
<evidence type="ECO:0000256" key="13">
    <source>
        <dbReference type="ARBA" id="ARBA00022771"/>
    </source>
</evidence>
<feature type="region of interest" description="Disordered" evidence="26">
    <location>
        <begin position="284"/>
        <end position="326"/>
    </location>
</feature>
<dbReference type="CDD" id="cd02801">
    <property type="entry name" value="DUS_like_FMN"/>
    <property type="match status" value="1"/>
</dbReference>
<comment type="catalytic activity">
    <reaction evidence="20">
        <text>5,6-dihydrouridine(47) in tRNA + NAD(+) = uridine(47) in tRNA + NADH + H(+)</text>
        <dbReference type="Rhea" id="RHEA:53364"/>
        <dbReference type="Rhea" id="RHEA-COMP:13539"/>
        <dbReference type="Rhea" id="RHEA-COMP:13540"/>
        <dbReference type="ChEBI" id="CHEBI:15378"/>
        <dbReference type="ChEBI" id="CHEBI:57540"/>
        <dbReference type="ChEBI" id="CHEBI:57945"/>
        <dbReference type="ChEBI" id="CHEBI:65315"/>
        <dbReference type="ChEBI" id="CHEBI:74443"/>
        <dbReference type="EC" id="1.3.1.89"/>
    </reaction>
    <physiologicalReaction direction="right-to-left" evidence="20">
        <dbReference type="Rhea" id="RHEA:53366"/>
    </physiologicalReaction>
</comment>
<evidence type="ECO:0000256" key="12">
    <source>
        <dbReference type="ARBA" id="ARBA00022737"/>
    </source>
</evidence>
<dbReference type="GO" id="GO:0005634">
    <property type="term" value="C:nucleus"/>
    <property type="evidence" value="ECO:0007669"/>
    <property type="project" value="UniProtKB-SubCell"/>
</dbReference>
<dbReference type="PANTHER" id="PTHR45846">
    <property type="entry name" value="TRNA-DIHYDROURIDINE(47) SYNTHASE [NAD(P)(+)]-LIKE"/>
    <property type="match status" value="1"/>
</dbReference>
<keyword evidence="12" id="KW-0677">Repeat</keyword>
<comment type="caution">
    <text evidence="28">The sequence shown here is derived from an EMBL/GenBank/DDBJ whole genome shotgun (WGS) entry which is preliminary data.</text>
</comment>
<evidence type="ECO:0000256" key="19">
    <source>
        <dbReference type="ARBA" id="ARBA00045934"/>
    </source>
</evidence>
<feature type="domain" description="C3H1-type" evidence="27">
    <location>
        <begin position="188"/>
        <end position="213"/>
    </location>
</feature>
<evidence type="ECO:0000256" key="11">
    <source>
        <dbReference type="ARBA" id="ARBA00022723"/>
    </source>
</evidence>
<evidence type="ECO:0000256" key="20">
    <source>
        <dbReference type="ARBA" id="ARBA00048266"/>
    </source>
</evidence>
<name>A0A4Z1PH55_9PEZI</name>
<feature type="compositionally biased region" description="Basic and acidic residues" evidence="26">
    <location>
        <begin position="288"/>
        <end position="297"/>
    </location>
</feature>
<dbReference type="OrthoDB" id="259935at2759"/>
<evidence type="ECO:0000256" key="9">
    <source>
        <dbReference type="ARBA" id="ARBA00022664"/>
    </source>
</evidence>
<keyword evidence="6" id="KW-0963">Cytoplasm</keyword>
<feature type="zinc finger region" description="C3H1-type" evidence="24">
    <location>
        <begin position="188"/>
        <end position="213"/>
    </location>
</feature>
<evidence type="ECO:0000256" key="22">
    <source>
        <dbReference type="ARBA" id="ARBA00049447"/>
    </source>
</evidence>
<evidence type="ECO:0000256" key="18">
    <source>
        <dbReference type="ARBA" id="ARBA00023242"/>
    </source>
</evidence>
<evidence type="ECO:0000256" key="17">
    <source>
        <dbReference type="ARBA" id="ARBA00023027"/>
    </source>
</evidence>
<evidence type="ECO:0000256" key="26">
    <source>
        <dbReference type="SAM" id="MobiDB-lite"/>
    </source>
</evidence>
<evidence type="ECO:0000256" key="8">
    <source>
        <dbReference type="ARBA" id="ARBA00022643"/>
    </source>
</evidence>
<dbReference type="GO" id="GO:0006397">
    <property type="term" value="P:mRNA processing"/>
    <property type="evidence" value="ECO:0007669"/>
    <property type="project" value="UniProtKB-KW"/>
</dbReference>
<dbReference type="FunFam" id="3.20.20.70:FF:000145">
    <property type="entry name" value="tRNA-dihydrouridine(47) synthase [NAD(P)(+)]"/>
    <property type="match status" value="1"/>
</dbReference>
<keyword evidence="15 25" id="KW-0521">NADP</keyword>
<keyword evidence="17 25" id="KW-0520">NAD</keyword>
<dbReference type="SUPFAM" id="SSF51395">
    <property type="entry name" value="FMN-linked oxidoreductases"/>
    <property type="match status" value="1"/>
</dbReference>
<keyword evidence="13 24" id="KW-0863">Zinc-finger</keyword>
<evidence type="ECO:0000256" key="10">
    <source>
        <dbReference type="ARBA" id="ARBA00022694"/>
    </source>
</evidence>
<dbReference type="Pfam" id="PF25585">
    <property type="entry name" value="zf-CCCH_DUS3L"/>
    <property type="match status" value="1"/>
</dbReference>
<comment type="subcellular location">
    <subcellularLocation>
        <location evidence="3">Cytoplasm</location>
    </subcellularLocation>
    <subcellularLocation>
        <location evidence="2">Nucleus</location>
    </subcellularLocation>
</comment>
<keyword evidence="16 25" id="KW-0560">Oxidoreductase</keyword>
<dbReference type="PANTHER" id="PTHR45846:SF1">
    <property type="entry name" value="TRNA-DIHYDROURIDINE(47) SYNTHASE [NAD(P)(+)]-LIKE"/>
    <property type="match status" value="1"/>
</dbReference>
<dbReference type="GO" id="GO:0102265">
    <property type="term" value="F:tRNA-dihydrouridine47 synthase activity"/>
    <property type="evidence" value="ECO:0007669"/>
    <property type="project" value="UniProtKB-EC"/>
</dbReference>
<dbReference type="Pfam" id="PF01207">
    <property type="entry name" value="Dus"/>
    <property type="match status" value="2"/>
</dbReference>
<evidence type="ECO:0000256" key="3">
    <source>
        <dbReference type="ARBA" id="ARBA00004496"/>
    </source>
</evidence>
<keyword evidence="10 25" id="KW-0819">tRNA processing</keyword>
<evidence type="ECO:0000256" key="2">
    <source>
        <dbReference type="ARBA" id="ARBA00004123"/>
    </source>
</evidence>
<evidence type="ECO:0000256" key="1">
    <source>
        <dbReference type="ARBA" id="ARBA00001917"/>
    </source>
</evidence>
<protein>
    <recommendedName>
        <fullName evidence="5 25">tRNA-dihydrouridine(47) synthase [NAD(P)(+)]</fullName>
        <ecNumber evidence="4 25">1.3.1.89</ecNumber>
    </recommendedName>
    <alternativeName>
        <fullName evidence="25">tRNA-dihydrouridine synthase 3</fullName>
    </alternativeName>
</protein>
<dbReference type="PROSITE" id="PS50103">
    <property type="entry name" value="ZF_C3H1"/>
    <property type="match status" value="1"/>
</dbReference>
<keyword evidence="9" id="KW-0507">mRNA processing</keyword>
<dbReference type="STRING" id="86259.A0A4Z1PH55"/>
<evidence type="ECO:0000256" key="7">
    <source>
        <dbReference type="ARBA" id="ARBA00022630"/>
    </source>
</evidence>
<comment type="cofactor">
    <cofactor evidence="1 25">
        <name>FMN</name>
        <dbReference type="ChEBI" id="CHEBI:58210"/>
    </cofactor>
</comment>
<dbReference type="PROSITE" id="PS01136">
    <property type="entry name" value="UPF0034"/>
    <property type="match status" value="1"/>
</dbReference>
<reference evidence="28 29" key="1">
    <citation type="submission" date="2019-04" db="EMBL/GenBank/DDBJ databases">
        <title>High contiguity whole genome sequence and gene annotation resource for two Venturia nashicola isolates.</title>
        <authorList>
            <person name="Prokchorchik M."/>
            <person name="Won K."/>
            <person name="Lee Y."/>
            <person name="Choi E.D."/>
            <person name="Segonzac C."/>
            <person name="Sohn K.H."/>
        </authorList>
    </citation>
    <scope>NUCLEOTIDE SEQUENCE [LARGE SCALE GENOMIC DNA]</scope>
    <source>
        <strain evidence="28 29">PRI2</strain>
    </source>
</reference>
<proteinExistence type="inferred from homology"/>
<comment type="catalytic activity">
    <reaction evidence="21">
        <text>a 5,6-dihydrouridine in mRNA + NAD(+) = a uridine in mRNA + NADH + H(+)</text>
        <dbReference type="Rhea" id="RHEA:69851"/>
        <dbReference type="Rhea" id="RHEA-COMP:14658"/>
        <dbReference type="Rhea" id="RHEA-COMP:17789"/>
        <dbReference type="ChEBI" id="CHEBI:15378"/>
        <dbReference type="ChEBI" id="CHEBI:57540"/>
        <dbReference type="ChEBI" id="CHEBI:57945"/>
        <dbReference type="ChEBI" id="CHEBI:65315"/>
        <dbReference type="ChEBI" id="CHEBI:74443"/>
    </reaction>
    <physiologicalReaction direction="right-to-left" evidence="21">
        <dbReference type="Rhea" id="RHEA:69853"/>
    </physiologicalReaction>
</comment>
<dbReference type="InterPro" id="IPR013785">
    <property type="entry name" value="Aldolase_TIM"/>
</dbReference>
<evidence type="ECO:0000256" key="14">
    <source>
        <dbReference type="ARBA" id="ARBA00022833"/>
    </source>
</evidence>
<keyword evidence="29" id="KW-1185">Reference proteome</keyword>
<accession>A0A4Z1PH55</accession>
<feature type="compositionally biased region" description="Basic and acidic residues" evidence="26">
    <location>
        <begin position="122"/>
        <end position="133"/>
    </location>
</feature>
<keyword evidence="8 25" id="KW-0288">FMN</keyword>
<dbReference type="GO" id="GO:0050660">
    <property type="term" value="F:flavin adenine dinucleotide binding"/>
    <property type="evidence" value="ECO:0007669"/>
    <property type="project" value="UniProtKB-UniRule"/>
</dbReference>
<keyword evidence="18" id="KW-0539">Nucleus</keyword>
<feature type="compositionally biased region" description="Basic and acidic residues" evidence="26">
    <location>
        <begin position="47"/>
        <end position="63"/>
    </location>
</feature>
<dbReference type="Proteomes" id="UP000298493">
    <property type="component" value="Unassembled WGS sequence"/>
</dbReference>
<evidence type="ECO:0000256" key="23">
    <source>
        <dbReference type="ARBA" id="ARBA00049513"/>
    </source>
</evidence>
<comment type="function">
    <text evidence="19">Catalyzes the synthesis of dihydrouridine, a modified base found in the D-loop of most tRNAs. Specifically modifies U47 in cytoplasmic tRNAs. Catalyzes the synthesis of dihydrouridine in some mRNAs, thereby affecting their translation.</text>
</comment>
<comment type="catalytic activity">
    <reaction evidence="23">
        <text>5,6-dihydrouridine(47) in tRNA + NADP(+) = uridine(47) in tRNA + NADPH + H(+)</text>
        <dbReference type="Rhea" id="RHEA:53360"/>
        <dbReference type="Rhea" id="RHEA-COMP:13539"/>
        <dbReference type="Rhea" id="RHEA-COMP:13540"/>
        <dbReference type="ChEBI" id="CHEBI:15378"/>
        <dbReference type="ChEBI" id="CHEBI:57783"/>
        <dbReference type="ChEBI" id="CHEBI:58349"/>
        <dbReference type="ChEBI" id="CHEBI:65315"/>
        <dbReference type="ChEBI" id="CHEBI:74443"/>
        <dbReference type="EC" id="1.3.1.89"/>
    </reaction>
    <physiologicalReaction direction="right-to-left" evidence="23">
        <dbReference type="Rhea" id="RHEA:53362"/>
    </physiologicalReaction>
</comment>
<dbReference type="EMBL" id="SNSC02000002">
    <property type="protein sequence ID" value="TID27014.1"/>
    <property type="molecule type" value="Genomic_DNA"/>
</dbReference>
<feature type="compositionally biased region" description="Basic and acidic residues" evidence="26">
    <location>
        <begin position="101"/>
        <end position="114"/>
    </location>
</feature>
<feature type="compositionally biased region" description="Polar residues" evidence="26">
    <location>
        <begin position="1"/>
        <end position="13"/>
    </location>
</feature>
<dbReference type="GO" id="GO:0005737">
    <property type="term" value="C:cytoplasm"/>
    <property type="evidence" value="ECO:0007669"/>
    <property type="project" value="UniProtKB-SubCell"/>
</dbReference>
<feature type="region of interest" description="Disordered" evidence="26">
    <location>
        <begin position="1"/>
        <end position="133"/>
    </location>
</feature>
<comment type="catalytic activity">
    <reaction evidence="22">
        <text>a 5,6-dihydrouridine in mRNA + NADP(+) = a uridine in mRNA + NADPH + H(+)</text>
        <dbReference type="Rhea" id="RHEA:69855"/>
        <dbReference type="Rhea" id="RHEA-COMP:14658"/>
        <dbReference type="Rhea" id="RHEA-COMP:17789"/>
        <dbReference type="ChEBI" id="CHEBI:15378"/>
        <dbReference type="ChEBI" id="CHEBI:57783"/>
        <dbReference type="ChEBI" id="CHEBI:58349"/>
        <dbReference type="ChEBI" id="CHEBI:65315"/>
        <dbReference type="ChEBI" id="CHEBI:74443"/>
    </reaction>
    <physiologicalReaction direction="right-to-left" evidence="22">
        <dbReference type="Rhea" id="RHEA:69857"/>
    </physiologicalReaction>
</comment>
<evidence type="ECO:0000256" key="16">
    <source>
        <dbReference type="ARBA" id="ARBA00023002"/>
    </source>
</evidence>
<dbReference type="Gene3D" id="4.10.1000.10">
    <property type="entry name" value="Zinc finger, CCCH-type"/>
    <property type="match status" value="1"/>
</dbReference>
<dbReference type="InterPro" id="IPR035587">
    <property type="entry name" value="DUS-like_FMN-bd"/>
</dbReference>
<feature type="compositionally biased region" description="Basic and acidic residues" evidence="26">
    <location>
        <begin position="25"/>
        <end position="37"/>
    </location>
</feature>
<keyword evidence="14 24" id="KW-0862">Zinc</keyword>
<evidence type="ECO:0000256" key="6">
    <source>
        <dbReference type="ARBA" id="ARBA00022490"/>
    </source>
</evidence>
<evidence type="ECO:0000256" key="5">
    <source>
        <dbReference type="ARBA" id="ARBA00022143"/>
    </source>
</evidence>
<gene>
    <name evidence="28" type="ORF">E6O75_ATG01507</name>
</gene>
<evidence type="ECO:0000259" key="27">
    <source>
        <dbReference type="PROSITE" id="PS50103"/>
    </source>
</evidence>
<dbReference type="AlphaFoldDB" id="A0A4Z1PH55"/>
<comment type="similarity">
    <text evidence="25">Belongs to the dus family. Dus3 subfamily.</text>
</comment>
<dbReference type="GO" id="GO:0003723">
    <property type="term" value="F:RNA binding"/>
    <property type="evidence" value="ECO:0007669"/>
    <property type="project" value="TreeGrafter"/>
</dbReference>
<dbReference type="InterPro" id="IPR000571">
    <property type="entry name" value="Znf_CCCH"/>
</dbReference>
<keyword evidence="11 24" id="KW-0479">Metal-binding</keyword>
<dbReference type="EC" id="1.3.1.89" evidence="4 25"/>